<comment type="caution">
    <text evidence="1">The sequence shown here is derived from an EMBL/GenBank/DDBJ whole genome shotgun (WGS) entry which is preliminary data.</text>
</comment>
<evidence type="ECO:0000313" key="2">
    <source>
        <dbReference type="Proteomes" id="UP001212152"/>
    </source>
</evidence>
<organism evidence="1 2">
    <name type="scientific">Geranomyces variabilis</name>
    <dbReference type="NCBI Taxonomy" id="109894"/>
    <lineage>
        <taxon>Eukaryota</taxon>
        <taxon>Fungi</taxon>
        <taxon>Fungi incertae sedis</taxon>
        <taxon>Chytridiomycota</taxon>
        <taxon>Chytridiomycota incertae sedis</taxon>
        <taxon>Chytridiomycetes</taxon>
        <taxon>Spizellomycetales</taxon>
        <taxon>Powellomycetaceae</taxon>
        <taxon>Geranomyces</taxon>
    </lineage>
</organism>
<dbReference type="PANTHER" id="PTHR31793:SF39">
    <property type="entry name" value="THIOESTERASE_THIOL ESTER DEHYDRASE-ISOMERASE"/>
    <property type="match status" value="1"/>
</dbReference>
<dbReference type="EMBL" id="JADGJQ010000107">
    <property type="protein sequence ID" value="KAJ3169397.1"/>
    <property type="molecule type" value="Genomic_DNA"/>
</dbReference>
<sequence>MRLLSLTTAGLRAAAPVSARRVAPFAWPYRNTHHLPIGGLANVEDVRKSLPENVAKHLNGYAALVNLPVQWGDQDSYGHLNNVQHMRYFESGRMAYFDQILKPNLTQKAYEDFITPRTVGPIVKSVSMHYRAQTKYPDIVTVGVRIDPESVKKDRFTQKARIVSHANGTVIAECECVIVTFSYEQQRKADIPEEIMAAWRKGEGIE</sequence>
<accession>A0AAD5XJD3</accession>
<keyword evidence="2" id="KW-1185">Reference proteome</keyword>
<dbReference type="CDD" id="cd00586">
    <property type="entry name" value="4HBT"/>
    <property type="match status" value="1"/>
</dbReference>
<gene>
    <name evidence="1" type="ORF">HDU87_000619</name>
</gene>
<dbReference type="Pfam" id="PF13279">
    <property type="entry name" value="4HBT_2"/>
    <property type="match status" value="1"/>
</dbReference>
<dbReference type="GO" id="GO:0047617">
    <property type="term" value="F:fatty acyl-CoA hydrolase activity"/>
    <property type="evidence" value="ECO:0007669"/>
    <property type="project" value="TreeGrafter"/>
</dbReference>
<dbReference type="Gene3D" id="3.10.129.10">
    <property type="entry name" value="Hotdog Thioesterase"/>
    <property type="match status" value="1"/>
</dbReference>
<dbReference type="AlphaFoldDB" id="A0AAD5XJD3"/>
<proteinExistence type="predicted"/>
<name>A0AAD5XJD3_9FUNG</name>
<dbReference type="InterPro" id="IPR050563">
    <property type="entry name" value="4-hydroxybenzoyl-CoA_TE"/>
</dbReference>
<dbReference type="Proteomes" id="UP001212152">
    <property type="component" value="Unassembled WGS sequence"/>
</dbReference>
<reference evidence="1" key="1">
    <citation type="submission" date="2020-05" db="EMBL/GenBank/DDBJ databases">
        <title>Phylogenomic resolution of chytrid fungi.</title>
        <authorList>
            <person name="Stajich J.E."/>
            <person name="Amses K."/>
            <person name="Simmons R."/>
            <person name="Seto K."/>
            <person name="Myers J."/>
            <person name="Bonds A."/>
            <person name="Quandt C.A."/>
            <person name="Barry K."/>
            <person name="Liu P."/>
            <person name="Grigoriev I."/>
            <person name="Longcore J.E."/>
            <person name="James T.Y."/>
        </authorList>
    </citation>
    <scope>NUCLEOTIDE SEQUENCE</scope>
    <source>
        <strain evidence="1">JEL0379</strain>
    </source>
</reference>
<evidence type="ECO:0000313" key="1">
    <source>
        <dbReference type="EMBL" id="KAJ3169397.1"/>
    </source>
</evidence>
<dbReference type="PANTHER" id="PTHR31793">
    <property type="entry name" value="4-HYDROXYBENZOYL-COA THIOESTERASE FAMILY MEMBER"/>
    <property type="match status" value="1"/>
</dbReference>
<dbReference type="SUPFAM" id="SSF54637">
    <property type="entry name" value="Thioesterase/thiol ester dehydrase-isomerase"/>
    <property type="match status" value="1"/>
</dbReference>
<dbReference type="InterPro" id="IPR029069">
    <property type="entry name" value="HotDog_dom_sf"/>
</dbReference>
<protein>
    <submittedName>
        <fullName evidence="1">Uncharacterized protein</fullName>
    </submittedName>
</protein>